<proteinExistence type="predicted"/>
<organism evidence="1 2">
    <name type="scientific">Sorghum bicolor</name>
    <name type="common">Sorghum</name>
    <name type="synonym">Sorghum vulgare</name>
    <dbReference type="NCBI Taxonomy" id="4558"/>
    <lineage>
        <taxon>Eukaryota</taxon>
        <taxon>Viridiplantae</taxon>
        <taxon>Streptophyta</taxon>
        <taxon>Embryophyta</taxon>
        <taxon>Tracheophyta</taxon>
        <taxon>Spermatophyta</taxon>
        <taxon>Magnoliopsida</taxon>
        <taxon>Liliopsida</taxon>
        <taxon>Poales</taxon>
        <taxon>Poaceae</taxon>
        <taxon>PACMAD clade</taxon>
        <taxon>Panicoideae</taxon>
        <taxon>Andropogonodae</taxon>
        <taxon>Andropogoneae</taxon>
        <taxon>Sorghinae</taxon>
        <taxon>Sorghum</taxon>
    </lineage>
</organism>
<dbReference type="EMBL" id="CM000765">
    <property type="protein sequence ID" value="KXG26220.1"/>
    <property type="molecule type" value="Genomic_DNA"/>
</dbReference>
<reference evidence="2" key="2">
    <citation type="journal article" date="2018" name="Plant J.">
        <title>The Sorghum bicolor reference genome: improved assembly, gene annotations, a transcriptome atlas, and signatures of genome organization.</title>
        <authorList>
            <person name="McCormick R.F."/>
            <person name="Truong S.K."/>
            <person name="Sreedasyam A."/>
            <person name="Jenkins J."/>
            <person name="Shu S."/>
            <person name="Sims D."/>
            <person name="Kennedy M."/>
            <person name="Amirebrahimi M."/>
            <person name="Weers B.D."/>
            <person name="McKinley B."/>
            <person name="Mattison A."/>
            <person name="Morishige D.T."/>
            <person name="Grimwood J."/>
            <person name="Schmutz J."/>
            <person name="Mullet J.E."/>
        </authorList>
    </citation>
    <scope>NUCLEOTIDE SEQUENCE [LARGE SCALE GENOMIC DNA]</scope>
    <source>
        <strain evidence="2">cv. BTx623</strain>
    </source>
</reference>
<evidence type="ECO:0000313" key="1">
    <source>
        <dbReference type="EMBL" id="KXG26220.1"/>
    </source>
</evidence>
<evidence type="ECO:0000313" key="2">
    <source>
        <dbReference type="Proteomes" id="UP000000768"/>
    </source>
</evidence>
<dbReference type="Gramene" id="KXG26220">
    <property type="protein sequence ID" value="KXG26220"/>
    <property type="gene ID" value="SORBI_3006G067200"/>
</dbReference>
<name>A0A1B6PKL9_SORBI</name>
<sequence>MAGASSLSVEVFSKEHMAPTSPYHAGSHTFLGQHTPRLRTLLPALPAHHLFSQKPQLKADSVSLPSTAMPRIFFNWVQKLADLTFYSVYPPLDGVDGFSLVL</sequence>
<accession>A0A1B6PKL9</accession>
<reference evidence="1 2" key="1">
    <citation type="journal article" date="2009" name="Nature">
        <title>The Sorghum bicolor genome and the diversification of grasses.</title>
        <authorList>
            <person name="Paterson A.H."/>
            <person name="Bowers J.E."/>
            <person name="Bruggmann R."/>
            <person name="Dubchak I."/>
            <person name="Grimwood J."/>
            <person name="Gundlach H."/>
            <person name="Haberer G."/>
            <person name="Hellsten U."/>
            <person name="Mitros T."/>
            <person name="Poliakov A."/>
            <person name="Schmutz J."/>
            <person name="Spannagl M."/>
            <person name="Tang H."/>
            <person name="Wang X."/>
            <person name="Wicker T."/>
            <person name="Bharti A.K."/>
            <person name="Chapman J."/>
            <person name="Feltus F.A."/>
            <person name="Gowik U."/>
            <person name="Grigoriev I.V."/>
            <person name="Lyons E."/>
            <person name="Maher C.A."/>
            <person name="Martis M."/>
            <person name="Narechania A."/>
            <person name="Otillar R.P."/>
            <person name="Penning B.W."/>
            <person name="Salamov A.A."/>
            <person name="Wang Y."/>
            <person name="Zhang L."/>
            <person name="Carpita N.C."/>
            <person name="Freeling M."/>
            <person name="Gingle A.R."/>
            <person name="Hash C.T."/>
            <person name="Keller B."/>
            <person name="Klein P."/>
            <person name="Kresovich S."/>
            <person name="McCann M.C."/>
            <person name="Ming R."/>
            <person name="Peterson D.G."/>
            <person name="Mehboob-ur-Rahman"/>
            <person name="Ware D."/>
            <person name="Westhoff P."/>
            <person name="Mayer K.F."/>
            <person name="Messing J."/>
            <person name="Rokhsar D.S."/>
        </authorList>
    </citation>
    <scope>NUCLEOTIDE SEQUENCE [LARGE SCALE GENOMIC DNA]</scope>
    <source>
        <strain evidence="2">cv. BTx623</strain>
    </source>
</reference>
<dbReference type="InParanoid" id="A0A1B6PKL9"/>
<protein>
    <submittedName>
        <fullName evidence="1">Uncharacterized protein</fullName>
    </submittedName>
</protein>
<keyword evidence="2" id="KW-1185">Reference proteome</keyword>
<dbReference type="Proteomes" id="UP000000768">
    <property type="component" value="Chromosome 6"/>
</dbReference>
<dbReference type="AlphaFoldDB" id="A0A1B6PKL9"/>
<gene>
    <name evidence="1" type="ORF">SORBI_3006G067200</name>
</gene>